<sequence length="102" mass="11825">MILLFTTFHKKETALKIGKSLLKDRLIACYNLLPVESAYWWKGEIVGNKEILMILKTRKENFGQVESQIKKHSGYEIPEVLAVTLSQVNKSYLDWIHSETKT</sequence>
<dbReference type="PANTHER" id="PTHR23419:SF8">
    <property type="entry name" value="FI09726P"/>
    <property type="match status" value="1"/>
</dbReference>
<dbReference type="AlphaFoldDB" id="A0A1G1WJU5"/>
<evidence type="ECO:0000313" key="2">
    <source>
        <dbReference type="EMBL" id="OGY27680.1"/>
    </source>
</evidence>
<dbReference type="SUPFAM" id="SSF54913">
    <property type="entry name" value="GlnB-like"/>
    <property type="match status" value="1"/>
</dbReference>
<dbReference type="EMBL" id="MHCU01000026">
    <property type="protein sequence ID" value="OGY27680.1"/>
    <property type="molecule type" value="Genomic_DNA"/>
</dbReference>
<dbReference type="PANTHER" id="PTHR23419">
    <property type="entry name" value="DIVALENT CATION TOLERANCE CUTA-RELATED"/>
    <property type="match status" value="1"/>
</dbReference>
<name>A0A1G1WJU5_9BACT</name>
<dbReference type="InterPro" id="IPR011322">
    <property type="entry name" value="N-reg_PII-like_a/b"/>
</dbReference>
<dbReference type="GO" id="GO:0010038">
    <property type="term" value="P:response to metal ion"/>
    <property type="evidence" value="ECO:0007669"/>
    <property type="project" value="InterPro"/>
</dbReference>
<gene>
    <name evidence="2" type="ORF">A2Z42_00325</name>
</gene>
<evidence type="ECO:0000256" key="1">
    <source>
        <dbReference type="ARBA" id="ARBA00010169"/>
    </source>
</evidence>
<comment type="caution">
    <text evidence="2">The sequence shown here is derived from an EMBL/GenBank/DDBJ whole genome shotgun (WGS) entry which is preliminary data.</text>
</comment>
<comment type="similarity">
    <text evidence="1">Belongs to the CutA family.</text>
</comment>
<protein>
    <recommendedName>
        <fullName evidence="4">Divalent-cation tolerance protein CutA</fullName>
    </recommendedName>
</protein>
<reference evidence="2 3" key="1">
    <citation type="journal article" date="2016" name="Nat. Commun.">
        <title>Thousands of microbial genomes shed light on interconnected biogeochemical processes in an aquifer system.</title>
        <authorList>
            <person name="Anantharaman K."/>
            <person name="Brown C.T."/>
            <person name="Hug L.A."/>
            <person name="Sharon I."/>
            <person name="Castelle C.J."/>
            <person name="Probst A.J."/>
            <person name="Thomas B.C."/>
            <person name="Singh A."/>
            <person name="Wilkins M.J."/>
            <person name="Karaoz U."/>
            <person name="Brodie E.L."/>
            <person name="Williams K.H."/>
            <person name="Hubbard S.S."/>
            <person name="Banfield J.F."/>
        </authorList>
    </citation>
    <scope>NUCLEOTIDE SEQUENCE [LARGE SCALE GENOMIC DNA]</scope>
</reference>
<dbReference type="Proteomes" id="UP000176645">
    <property type="component" value="Unassembled WGS sequence"/>
</dbReference>
<dbReference type="Pfam" id="PF03091">
    <property type="entry name" value="CutA1"/>
    <property type="match status" value="1"/>
</dbReference>
<dbReference type="Gene3D" id="3.30.70.120">
    <property type="match status" value="1"/>
</dbReference>
<dbReference type="InterPro" id="IPR004323">
    <property type="entry name" value="Ion_tolerance_CutA"/>
</dbReference>
<organism evidence="2 3">
    <name type="scientific">Candidatus Woykebacteria bacterium RBG_19FT_COMBO_43_10</name>
    <dbReference type="NCBI Taxonomy" id="1802598"/>
    <lineage>
        <taxon>Bacteria</taxon>
        <taxon>Candidatus Woykeibacteriota</taxon>
    </lineage>
</organism>
<dbReference type="InterPro" id="IPR015867">
    <property type="entry name" value="N-reg_PII/ATP_PRibTrfase_C"/>
</dbReference>
<evidence type="ECO:0000313" key="3">
    <source>
        <dbReference type="Proteomes" id="UP000176645"/>
    </source>
</evidence>
<dbReference type="GO" id="GO:0005507">
    <property type="term" value="F:copper ion binding"/>
    <property type="evidence" value="ECO:0007669"/>
    <property type="project" value="TreeGrafter"/>
</dbReference>
<evidence type="ECO:0008006" key="4">
    <source>
        <dbReference type="Google" id="ProtNLM"/>
    </source>
</evidence>
<accession>A0A1G1WJU5</accession>
<proteinExistence type="inferred from homology"/>